<dbReference type="InterPro" id="IPR002293">
    <property type="entry name" value="AA/rel_permease1"/>
</dbReference>
<evidence type="ECO:0000256" key="1">
    <source>
        <dbReference type="ARBA" id="ARBA00004141"/>
    </source>
</evidence>
<comment type="caution">
    <text evidence="5">The sequence shown here is derived from an EMBL/GenBank/DDBJ whole genome shotgun (WGS) entry which is preliminary data.</text>
</comment>
<dbReference type="RefSeq" id="WP_114290277.1">
    <property type="nucleotide sequence ID" value="NZ_CP122523.1"/>
</dbReference>
<evidence type="ECO:0000256" key="2">
    <source>
        <dbReference type="ARBA" id="ARBA00022692"/>
    </source>
</evidence>
<gene>
    <name evidence="5" type="ORF">CBF32_11225</name>
</gene>
<keyword evidence="2" id="KW-0812">Transmembrane</keyword>
<evidence type="ECO:0000256" key="4">
    <source>
        <dbReference type="ARBA" id="ARBA00023136"/>
    </source>
</evidence>
<reference evidence="5 6" key="1">
    <citation type="submission" date="2017-05" db="EMBL/GenBank/DDBJ databases">
        <title>Vagococcus spp. assemblies.</title>
        <authorList>
            <person name="Gulvik C.A."/>
        </authorList>
    </citation>
    <scope>NUCLEOTIDE SEQUENCE [LARGE SCALE GENOMIC DNA]</scope>
    <source>
        <strain evidence="5 6">NCFB 2497</strain>
    </source>
</reference>
<dbReference type="AlphaFoldDB" id="A0A369AT35"/>
<dbReference type="PANTHER" id="PTHR11785:SF512">
    <property type="entry name" value="SOBREMESA, ISOFORM B"/>
    <property type="match status" value="1"/>
</dbReference>
<dbReference type="EMBL" id="NGJX01000013">
    <property type="protein sequence ID" value="RST99937.1"/>
    <property type="molecule type" value="Genomic_DNA"/>
</dbReference>
<dbReference type="Gene3D" id="1.20.1740.10">
    <property type="entry name" value="Amino acid/polyamine transporter I"/>
    <property type="match status" value="1"/>
</dbReference>
<comment type="subcellular location">
    <subcellularLocation>
        <location evidence="1">Membrane</location>
        <topology evidence="1">Multi-pass membrane protein</topology>
    </subcellularLocation>
</comment>
<dbReference type="PIRSF" id="PIRSF006060">
    <property type="entry name" value="AA_transporter"/>
    <property type="match status" value="1"/>
</dbReference>
<sequence>MEVIFINQKKSYGLSTATAMIVGICIGSGIFFKVDDILMFTGGNVYLGALVFVIGAFSIIFGSITLTNLAARSNKNGGIVAYFEEFYSEKIASAVGWFQTFLYYPTIAVVVAWASGIYTCLLLNLPDNLDLQMFIGLLYLLLFYSINIISSTLGGRFQVLSSIAKLIPLIGVGIIALFFTGSHPNIPQNVEPVPLTNVGLGWLAALAPTAFSYDGWAISLSISGEVKNSKKTMPIALIIAPIIVLFVYLAYFLGMTHILGPEYILATGNGAVTEIGQMLLGKSGEIIILLFILISMLGVVNGVVLGHIRMPYALATKKMIPYSEQVAKNNRGFLTNYSALISLGCSLFWFLIHYLTQKFTLMSTGDISEIAIVFGYLLYMLLYIKVLMLYKQKVVTNTFTGLIAPILAMIGGLIIVIGGFSSNPKSMMIFFLICFIFSFAGYSYYKKKTIQ</sequence>
<evidence type="ECO:0000256" key="3">
    <source>
        <dbReference type="ARBA" id="ARBA00022989"/>
    </source>
</evidence>
<keyword evidence="3" id="KW-1133">Transmembrane helix</keyword>
<dbReference type="PANTHER" id="PTHR11785">
    <property type="entry name" value="AMINO ACID TRANSPORTER"/>
    <property type="match status" value="1"/>
</dbReference>
<dbReference type="OrthoDB" id="3181223at2"/>
<dbReference type="Proteomes" id="UP000288197">
    <property type="component" value="Unassembled WGS sequence"/>
</dbReference>
<protein>
    <submittedName>
        <fullName evidence="5">Uncharacterized protein</fullName>
    </submittedName>
</protein>
<proteinExistence type="predicted"/>
<keyword evidence="6" id="KW-1185">Reference proteome</keyword>
<evidence type="ECO:0000313" key="5">
    <source>
        <dbReference type="EMBL" id="RST99937.1"/>
    </source>
</evidence>
<evidence type="ECO:0000313" key="6">
    <source>
        <dbReference type="Proteomes" id="UP000288197"/>
    </source>
</evidence>
<organism evidence="5 6">
    <name type="scientific">Vagococcus fluvialis</name>
    <dbReference type="NCBI Taxonomy" id="2738"/>
    <lineage>
        <taxon>Bacteria</taxon>
        <taxon>Bacillati</taxon>
        <taxon>Bacillota</taxon>
        <taxon>Bacilli</taxon>
        <taxon>Lactobacillales</taxon>
        <taxon>Enterococcaceae</taxon>
        <taxon>Vagococcus</taxon>
    </lineage>
</organism>
<dbReference type="InterPro" id="IPR050598">
    <property type="entry name" value="AminoAcid_Transporter"/>
</dbReference>
<dbReference type="GO" id="GO:0016020">
    <property type="term" value="C:membrane"/>
    <property type="evidence" value="ECO:0007669"/>
    <property type="project" value="UniProtKB-SubCell"/>
</dbReference>
<name>A0A369AT35_9ENTE</name>
<accession>A0A369AT35</accession>
<dbReference type="GeneID" id="63147198"/>
<dbReference type="Pfam" id="PF13520">
    <property type="entry name" value="AA_permease_2"/>
    <property type="match status" value="1"/>
</dbReference>
<dbReference type="GO" id="GO:0015179">
    <property type="term" value="F:L-amino acid transmembrane transporter activity"/>
    <property type="evidence" value="ECO:0007669"/>
    <property type="project" value="TreeGrafter"/>
</dbReference>
<keyword evidence="4" id="KW-0472">Membrane</keyword>